<dbReference type="EMBL" id="JAPQKN010000008">
    <property type="protein sequence ID" value="KAJ5151018.1"/>
    <property type="molecule type" value="Genomic_DNA"/>
</dbReference>
<dbReference type="Gene3D" id="3.40.630.30">
    <property type="match status" value="1"/>
</dbReference>
<dbReference type="Pfam" id="PF13523">
    <property type="entry name" value="Acetyltransf_8"/>
    <property type="match status" value="1"/>
</dbReference>
<feature type="domain" description="Acyltransferase MbtK/IucB-like conserved" evidence="2">
    <location>
        <begin position="241"/>
        <end position="290"/>
    </location>
</feature>
<organism evidence="3 4">
    <name type="scientific">Penicillium canariense</name>
    <dbReference type="NCBI Taxonomy" id="189055"/>
    <lineage>
        <taxon>Eukaryota</taxon>
        <taxon>Fungi</taxon>
        <taxon>Dikarya</taxon>
        <taxon>Ascomycota</taxon>
        <taxon>Pezizomycotina</taxon>
        <taxon>Eurotiomycetes</taxon>
        <taxon>Eurotiomycetidae</taxon>
        <taxon>Eurotiales</taxon>
        <taxon>Aspergillaceae</taxon>
        <taxon>Penicillium</taxon>
    </lineage>
</organism>
<evidence type="ECO:0000313" key="3">
    <source>
        <dbReference type="EMBL" id="KAJ5151018.1"/>
    </source>
</evidence>
<name>A0A9W9HLN8_9EURO</name>
<dbReference type="GO" id="GO:0016410">
    <property type="term" value="F:N-acyltransferase activity"/>
    <property type="evidence" value="ECO:0007669"/>
    <property type="project" value="TreeGrafter"/>
</dbReference>
<accession>A0A9W9HLN8</accession>
<dbReference type="RefSeq" id="XP_056538351.1">
    <property type="nucleotide sequence ID" value="XM_056692394.1"/>
</dbReference>
<dbReference type="PANTHER" id="PTHR31438:SF7">
    <property type="entry name" value="ACYLTRANSFERASE MBTK_IUCB-LIKE CONSERVED DOMAIN-CONTAINING PROTEIN"/>
    <property type="match status" value="1"/>
</dbReference>
<comment type="caution">
    <text evidence="3">The sequence shown here is derived from an EMBL/GenBank/DDBJ whole genome shotgun (WGS) entry which is preliminary data.</text>
</comment>
<evidence type="ECO:0000256" key="1">
    <source>
        <dbReference type="ARBA" id="ARBA00009893"/>
    </source>
</evidence>
<comment type="similarity">
    <text evidence="1">Belongs to the lysine N-acyltransferase MbtK family.</text>
</comment>
<dbReference type="SUPFAM" id="SSF55729">
    <property type="entry name" value="Acyl-CoA N-acyltransferases (Nat)"/>
    <property type="match status" value="1"/>
</dbReference>
<protein>
    <recommendedName>
        <fullName evidence="2">Acyltransferase MbtK/IucB-like conserved domain-containing protein</fullName>
    </recommendedName>
</protein>
<dbReference type="GeneID" id="81431570"/>
<dbReference type="InterPro" id="IPR016181">
    <property type="entry name" value="Acyl_CoA_acyltransferase"/>
</dbReference>
<dbReference type="SMART" id="SM01006">
    <property type="entry name" value="AlcB"/>
    <property type="match status" value="1"/>
</dbReference>
<proteinExistence type="inferred from homology"/>
<dbReference type="GO" id="GO:0019290">
    <property type="term" value="P:siderophore biosynthetic process"/>
    <property type="evidence" value="ECO:0007669"/>
    <property type="project" value="InterPro"/>
</dbReference>
<dbReference type="InterPro" id="IPR019432">
    <property type="entry name" value="Acyltransferase_MbtK/IucB-like"/>
</dbReference>
<reference evidence="3" key="2">
    <citation type="journal article" date="2023" name="IMA Fungus">
        <title>Comparative genomic study of the Penicillium genus elucidates a diverse pangenome and 15 lateral gene transfer events.</title>
        <authorList>
            <person name="Petersen C."/>
            <person name="Sorensen T."/>
            <person name="Nielsen M.R."/>
            <person name="Sondergaard T.E."/>
            <person name="Sorensen J.L."/>
            <person name="Fitzpatrick D.A."/>
            <person name="Frisvad J.C."/>
            <person name="Nielsen K.L."/>
        </authorList>
    </citation>
    <scope>NUCLEOTIDE SEQUENCE</scope>
    <source>
        <strain evidence="3">IBT 26290</strain>
    </source>
</reference>
<evidence type="ECO:0000313" key="4">
    <source>
        <dbReference type="Proteomes" id="UP001149163"/>
    </source>
</evidence>
<keyword evidence="4" id="KW-1185">Reference proteome</keyword>
<reference evidence="3" key="1">
    <citation type="submission" date="2022-11" db="EMBL/GenBank/DDBJ databases">
        <authorList>
            <person name="Petersen C."/>
        </authorList>
    </citation>
    <scope>NUCLEOTIDE SEQUENCE</scope>
    <source>
        <strain evidence="3">IBT 26290</strain>
    </source>
</reference>
<gene>
    <name evidence="3" type="ORF">N7482_010270</name>
</gene>
<evidence type="ECO:0000259" key="2">
    <source>
        <dbReference type="SMART" id="SM01006"/>
    </source>
</evidence>
<sequence length="430" mass="49147">MASPSQQLAPIRIRLPHPYLTTYHLLPSGKVQNGNQLLQIRKSSEGEAQPFPQELQNDQLFFSTLQPVNPDTAVPDSNNTAWARAQRSPTSICTWKGSSAPTVGQVWLFLYATFTVKEQIETFRLQLRGPNADALAHALRLSMVATDHPLPVSSSTKYQPTPNELLILRSAFWQGCASPLGAQPIWLPSWSTGAAVPLLDYSMTSTETMYRRHPRRHPKPTPGSVVYSRYIPFLDEHFSLIALDYRNPAHLNLFHTWQNDPRVAKGWQETGSLDEHRKYLQRQDEDPHTLTVLGRFNDTIFSYYEIFWAKEDNIGAHYASSDFDRGRHTLVGNDAFRGPHRVMAWWPSMIHYCFLDDHRTENVIGEPMSTNDKVHMYDYTFGLHQDQLLDLPHKRASLVKVTRERFFQLCPFDQGTPHIAGTGLAFKPRL</sequence>
<dbReference type="Proteomes" id="UP001149163">
    <property type="component" value="Unassembled WGS sequence"/>
</dbReference>
<dbReference type="OrthoDB" id="4250781at2759"/>
<dbReference type="AlphaFoldDB" id="A0A9W9HLN8"/>
<dbReference type="PANTHER" id="PTHR31438">
    <property type="entry name" value="LYSINE N-ACYLTRANSFERASE C17G9.06C-RELATED"/>
    <property type="match status" value="1"/>
</dbReference>